<accession>A0ABV4MFZ6</accession>
<feature type="domain" description="OLD protein-like TOPRIM" evidence="2">
    <location>
        <begin position="457"/>
        <end position="524"/>
    </location>
</feature>
<dbReference type="InterPro" id="IPR041685">
    <property type="entry name" value="AAA_GajA/Old/RecF-like"/>
</dbReference>
<comment type="caution">
    <text evidence="3">The sequence shown here is derived from an EMBL/GenBank/DDBJ whole genome shotgun (WGS) entry which is preliminary data.</text>
</comment>
<proteinExistence type="predicted"/>
<dbReference type="InterPro" id="IPR027417">
    <property type="entry name" value="P-loop_NTPase"/>
</dbReference>
<protein>
    <submittedName>
        <fullName evidence="3">AAA family ATPase</fullName>
    </submittedName>
</protein>
<dbReference type="SUPFAM" id="SSF52540">
    <property type="entry name" value="P-loop containing nucleoside triphosphate hydrolases"/>
    <property type="match status" value="1"/>
</dbReference>
<feature type="domain" description="Endonuclease GajA/Old nuclease/RecF-like AAA" evidence="1">
    <location>
        <begin position="1"/>
        <end position="394"/>
    </location>
</feature>
<sequence length="654" mass="73001">MKLESVRIQNFRSFKDETVNFDDYNCLVGPNGAGKSTVMNALNVFFRQHKDSKTDLSKLSADDFHHKNTSEPISITVTFKDLSTEAKKGLADYVRQDKLVVTAKAEYDEGTERAEVKQFGNRLGMTEFKVWFEAEKAKKPAKELKEIFANLRDKWPDISTASSKADMADALNSFEADHPESCSLIPSEDQFYGVSKGANRLAPHLQWVFVSASKDFSEEAEENKNSALGQLLSRAIRSKVNFTEKVTGLRNDLKQNYQSMLEAEQGVLSNISDSLETKLKLWANPSATAKVLWKSDADKAIKIEEPFAHIQIGEKGFESELSRFGHGMQRSYLLTLLQELADIDDENAPTLVMAIEEPELYQHPPQARYLSEVLQDLANDNSQIVVCSHSPYFIPSDDFHTVRMVREVGSPVSSSVTSLKYDDLVKELKDAGEKAVKESGMIAKLYPTLRPEISEMFFSKKLILVEGIEDVAYLTSYVQLMGKLSEFRRSGYHIIPVGGKNELIKPLAIAKLLNIEVFVVCDADTDKARESEINKHKNDNAAILHLLGHDKDEHWPSNDVKKSNLRMWKTNITNTIGPEFGEDWKQHEDQAAAYYGNAGGLKKNPLAVSRALESAWKAGLKSDTLQELVNSILGSSTTEANKSKQADSASAAAI</sequence>
<dbReference type="Pfam" id="PF13175">
    <property type="entry name" value="AAA_15"/>
    <property type="match status" value="1"/>
</dbReference>
<dbReference type="CDD" id="cd01026">
    <property type="entry name" value="TOPRIM_OLD"/>
    <property type="match status" value="1"/>
</dbReference>
<dbReference type="PANTHER" id="PTHR43581:SF4">
    <property type="entry name" value="ATP_GTP PHOSPHATASE"/>
    <property type="match status" value="1"/>
</dbReference>
<reference evidence="3 4" key="1">
    <citation type="submission" date="2024-06" db="EMBL/GenBank/DDBJ databases">
        <authorList>
            <person name="Steensen K."/>
            <person name="Seneca J."/>
            <person name="Bartlau N."/>
            <person name="Yu A.X."/>
            <person name="Polz M.F."/>
        </authorList>
    </citation>
    <scope>NUCLEOTIDE SEQUENCE [LARGE SCALE GENOMIC DNA]</scope>
    <source>
        <strain evidence="3 4">1F146</strain>
    </source>
</reference>
<dbReference type="Pfam" id="PF20469">
    <property type="entry name" value="OLD-like_TOPRIM"/>
    <property type="match status" value="1"/>
</dbReference>
<name>A0ABV4MFZ6_9VIBR</name>
<dbReference type="Gene3D" id="3.40.50.300">
    <property type="entry name" value="P-loop containing nucleotide triphosphate hydrolases"/>
    <property type="match status" value="1"/>
</dbReference>
<evidence type="ECO:0000259" key="2">
    <source>
        <dbReference type="Pfam" id="PF20469"/>
    </source>
</evidence>
<dbReference type="InterPro" id="IPR034139">
    <property type="entry name" value="TOPRIM_OLD"/>
</dbReference>
<evidence type="ECO:0000313" key="4">
    <source>
        <dbReference type="Proteomes" id="UP001569151"/>
    </source>
</evidence>
<dbReference type="PANTHER" id="PTHR43581">
    <property type="entry name" value="ATP/GTP PHOSPHATASE"/>
    <property type="match status" value="1"/>
</dbReference>
<gene>
    <name evidence="3" type="ORF">ACED39_06865</name>
</gene>
<dbReference type="EMBL" id="JBGOOS010000007">
    <property type="protein sequence ID" value="MEZ8208494.1"/>
    <property type="molecule type" value="Genomic_DNA"/>
</dbReference>
<evidence type="ECO:0000259" key="1">
    <source>
        <dbReference type="Pfam" id="PF13175"/>
    </source>
</evidence>
<dbReference type="InterPro" id="IPR051396">
    <property type="entry name" value="Bact_Antivir_Def_Nuclease"/>
</dbReference>
<keyword evidence="4" id="KW-1185">Reference proteome</keyword>
<dbReference type="RefSeq" id="WP_371718252.1">
    <property type="nucleotide sequence ID" value="NZ_JBGOOF010000008.1"/>
</dbReference>
<evidence type="ECO:0000313" key="3">
    <source>
        <dbReference type="EMBL" id="MEZ8208494.1"/>
    </source>
</evidence>
<dbReference type="Proteomes" id="UP001569151">
    <property type="component" value="Unassembled WGS sequence"/>
</dbReference>
<organism evidence="3 4">
    <name type="scientific">Vibrio bivalvicida</name>
    <dbReference type="NCBI Taxonomy" id="1276888"/>
    <lineage>
        <taxon>Bacteria</taxon>
        <taxon>Pseudomonadati</taxon>
        <taxon>Pseudomonadota</taxon>
        <taxon>Gammaproteobacteria</taxon>
        <taxon>Vibrionales</taxon>
        <taxon>Vibrionaceae</taxon>
        <taxon>Vibrio</taxon>
        <taxon>Vibrio oreintalis group</taxon>
    </lineage>
</organism>